<feature type="domain" description="PAP-associated" evidence="11">
    <location>
        <begin position="878"/>
        <end position="928"/>
    </location>
</feature>
<evidence type="ECO:0000256" key="7">
    <source>
        <dbReference type="ARBA" id="ARBA00022679"/>
    </source>
</evidence>
<dbReference type="InParanoid" id="E9EE91"/>
<dbReference type="SUPFAM" id="SSF81631">
    <property type="entry name" value="PAP/OAS1 substrate-binding domain"/>
    <property type="match status" value="1"/>
</dbReference>
<comment type="cofactor">
    <cofactor evidence="1">
        <name>Mn(2+)</name>
        <dbReference type="ChEBI" id="CHEBI:29035"/>
    </cofactor>
</comment>
<comment type="cofactor">
    <cofactor evidence="2">
        <name>Mg(2+)</name>
        <dbReference type="ChEBI" id="CHEBI:18420"/>
    </cofactor>
</comment>
<comment type="subcellular location">
    <subcellularLocation>
        <location evidence="3">Cytoplasm</location>
    </subcellularLocation>
</comment>
<dbReference type="InterPro" id="IPR002058">
    <property type="entry name" value="PAP_assoc"/>
</dbReference>
<dbReference type="AlphaFoldDB" id="E9EE91"/>
<feature type="compositionally biased region" description="Polar residues" evidence="10">
    <location>
        <begin position="38"/>
        <end position="77"/>
    </location>
</feature>
<protein>
    <recommendedName>
        <fullName evidence="5">polynucleotide adenylyltransferase</fullName>
        <ecNumber evidence="5">2.7.7.19</ecNumber>
    </recommendedName>
</protein>
<evidence type="ECO:0000256" key="2">
    <source>
        <dbReference type="ARBA" id="ARBA00001946"/>
    </source>
</evidence>
<evidence type="ECO:0000259" key="11">
    <source>
        <dbReference type="Pfam" id="PF03828"/>
    </source>
</evidence>
<feature type="region of interest" description="Disordered" evidence="10">
    <location>
        <begin position="952"/>
        <end position="977"/>
    </location>
</feature>
<organism evidence="14">
    <name type="scientific">Metarhizium acridum (strain CQMa 102)</name>
    <dbReference type="NCBI Taxonomy" id="655827"/>
    <lineage>
        <taxon>Eukaryota</taxon>
        <taxon>Fungi</taxon>
        <taxon>Dikarya</taxon>
        <taxon>Ascomycota</taxon>
        <taxon>Pezizomycotina</taxon>
        <taxon>Sordariomycetes</taxon>
        <taxon>Hypocreomycetidae</taxon>
        <taxon>Hypocreales</taxon>
        <taxon>Clavicipitaceae</taxon>
        <taxon>Metarhizium</taxon>
    </lineage>
</organism>
<evidence type="ECO:0000256" key="9">
    <source>
        <dbReference type="ARBA" id="ARBA00022842"/>
    </source>
</evidence>
<name>E9EE91_METAQ</name>
<dbReference type="Pfam" id="PF22600">
    <property type="entry name" value="MTPAP-like_central"/>
    <property type="match status" value="1"/>
</dbReference>
<proteinExistence type="inferred from homology"/>
<dbReference type="STRING" id="655827.E9EE91"/>
<dbReference type="Gene3D" id="1.10.1410.10">
    <property type="match status" value="1"/>
</dbReference>
<dbReference type="OMA" id="VELKCFG"/>
<evidence type="ECO:0000256" key="5">
    <source>
        <dbReference type="ARBA" id="ARBA00012388"/>
    </source>
</evidence>
<dbReference type="PANTHER" id="PTHR12271">
    <property type="entry name" value="POLY A POLYMERASE CID PAP -RELATED"/>
    <property type="match status" value="1"/>
</dbReference>
<dbReference type="GO" id="GO:0046872">
    <property type="term" value="F:metal ion binding"/>
    <property type="evidence" value="ECO:0007669"/>
    <property type="project" value="UniProtKB-KW"/>
</dbReference>
<evidence type="ECO:0000256" key="10">
    <source>
        <dbReference type="SAM" id="MobiDB-lite"/>
    </source>
</evidence>
<accession>E9EE91</accession>
<dbReference type="InterPro" id="IPR043519">
    <property type="entry name" value="NT_sf"/>
</dbReference>
<dbReference type="SUPFAM" id="SSF81301">
    <property type="entry name" value="Nucleotidyltransferase"/>
    <property type="match status" value="2"/>
</dbReference>
<keyword evidence="14" id="KW-1185">Reference proteome</keyword>
<dbReference type="eggNOG" id="KOG2277">
    <property type="taxonomic scope" value="Eukaryota"/>
</dbReference>
<dbReference type="HOGENOM" id="CLU_008947_0_0_1"/>
<feature type="region of interest" description="Disordered" evidence="10">
    <location>
        <begin position="26"/>
        <end position="97"/>
    </location>
</feature>
<feature type="domain" description="Poly(A) RNA polymerase mitochondrial-like central palm" evidence="12">
    <location>
        <begin position="223"/>
        <end position="345"/>
    </location>
</feature>
<evidence type="ECO:0000256" key="8">
    <source>
        <dbReference type="ARBA" id="ARBA00022723"/>
    </source>
</evidence>
<dbReference type="InterPro" id="IPR054708">
    <property type="entry name" value="MTPAP-like_central"/>
</dbReference>
<feature type="compositionally biased region" description="Polar residues" evidence="10">
    <location>
        <begin position="85"/>
        <end position="97"/>
    </location>
</feature>
<comment type="similarity">
    <text evidence="4">Belongs to the DNA polymerase type-B-like family.</text>
</comment>
<evidence type="ECO:0000256" key="4">
    <source>
        <dbReference type="ARBA" id="ARBA00008593"/>
    </source>
</evidence>
<dbReference type="GeneID" id="19252500"/>
<dbReference type="GO" id="GO:0050265">
    <property type="term" value="F:RNA uridylyltransferase activity"/>
    <property type="evidence" value="ECO:0007669"/>
    <property type="project" value="TreeGrafter"/>
</dbReference>
<dbReference type="GO" id="GO:0010605">
    <property type="term" value="P:negative regulation of macromolecule metabolic process"/>
    <property type="evidence" value="ECO:0007669"/>
    <property type="project" value="UniProtKB-ARBA"/>
</dbReference>
<evidence type="ECO:0000256" key="6">
    <source>
        <dbReference type="ARBA" id="ARBA00022490"/>
    </source>
</evidence>
<dbReference type="Proteomes" id="UP000002499">
    <property type="component" value="Unassembled WGS sequence"/>
</dbReference>
<feature type="compositionally biased region" description="Polar residues" evidence="10">
    <location>
        <begin position="384"/>
        <end position="397"/>
    </location>
</feature>
<evidence type="ECO:0000259" key="12">
    <source>
        <dbReference type="Pfam" id="PF22600"/>
    </source>
</evidence>
<dbReference type="Gene3D" id="3.30.460.10">
    <property type="entry name" value="Beta Polymerase, domain 2"/>
    <property type="match status" value="1"/>
</dbReference>
<keyword evidence="6" id="KW-0963">Cytoplasm</keyword>
<dbReference type="EC" id="2.7.7.19" evidence="5"/>
<feature type="region of interest" description="Disordered" evidence="10">
    <location>
        <begin position="165"/>
        <end position="194"/>
    </location>
</feature>
<evidence type="ECO:0000313" key="13">
    <source>
        <dbReference type="EMBL" id="EFY85804.1"/>
    </source>
</evidence>
<evidence type="ECO:0000313" key="14">
    <source>
        <dbReference type="Proteomes" id="UP000002499"/>
    </source>
</evidence>
<dbReference type="EMBL" id="GL698566">
    <property type="protein sequence ID" value="EFY85804.1"/>
    <property type="molecule type" value="Genomic_DNA"/>
</dbReference>
<gene>
    <name evidence="13" type="ORF">MAC_08189</name>
</gene>
<evidence type="ECO:0000256" key="1">
    <source>
        <dbReference type="ARBA" id="ARBA00001936"/>
    </source>
</evidence>
<dbReference type="GO" id="GO:0031123">
    <property type="term" value="P:RNA 3'-end processing"/>
    <property type="evidence" value="ECO:0007669"/>
    <property type="project" value="TreeGrafter"/>
</dbReference>
<keyword evidence="8" id="KW-0479">Metal-binding</keyword>
<dbReference type="OrthoDB" id="407432at2759"/>
<sequence length="1069" mass="120212">MQANRDERLLGLEDRLRGLILVHQVSPSTSTDRKPRMSSLTSGETSGAPSYSHSAPPSQQFANPSTNSGTQNNTQSPRPGRRRPNQAQRRQMSSGLSVALGSQWQSLGQKPEMADTSYGSPVFRPLGIDRGTYNSYATSDMRQQGIRPGPRPRIAEANNCTISQFSGSPDFCGPQIERSQRSSWHQQSFSPQSPQYIQTHHHASRRQYFDQEDVVAQTALLDRLCHEVVRSSEIERDEIAQKETFRQRVERICQKTISDFEQNIMGSPYFPSSSVELKCFGSLSSGFATKASDMDLGLFSPFSSMQPDAAGSMIPRMLEKAFLDAGLGARLLSRTRVPIIKLCENPPEELRNALLLERLKWEHGTGDVDASEDQEEYEPDSKVNENAGNLTTGSHVTESAPPVEFGSPARDNGGEDQRFQLKQNAQSSLRLYYALAKRVLRRAGGRDVTASNYREFSDMEWVTLKGVCQAFVRGLRNSELRRRLESCPSLSFGTSWSATSYRSLAGICVQAEGEQICSVWDNWSSKTLICDSDAQAMEAMSAWRDVQQRTDFGANPLAYDRDLHFAFERMKRLPLIQLCRLKQDVYEPPASYHLRSRVIAGSLVKMGINMSDLALKEVALRYIAGINDDKIRGDMMSLSNQSQQPMELEELGQKHKCLDLAYKLETAIDNNLYDEKLTGIIKDYIKILRTPLVKVTGDQQIVRFIIPVTQAVLPLLSSIQLLQHPHTFSVKQSRNRYRDALEFPSGGVGVQCDINFSAHLALQNTLLLRCYSLTDSRVRPMVLFVKRWAKVRGINSGYRGTLGSYGYVLMVLHYLVNIAKPFVCPNLQQLTPPMATLSSPSSSLNVPMCQGYNVGFWRNENEIMHLASSHQLNQNTESIGQLLRGFFEYYAQDGPLSRGFGKGFCWRRDVISIRTHNGLMTKQEKGWTGAKTVYECQSPTGEGSMNYCGEEHLSSKTARSDSAGPNTAHPSVTNRKHGQVREVRQRYLLAIEDPFELDHNVARTVTHSGIVSIRDEFRRAWRLIQTAGSEGWSEHLLEDASEAMNDRQSFMRLLEDVHGPQDQWMQAQF</sequence>
<feature type="compositionally biased region" description="Polar residues" evidence="10">
    <location>
        <begin position="963"/>
        <end position="973"/>
    </location>
</feature>
<keyword evidence="7" id="KW-0808">Transferase</keyword>
<dbReference type="GO" id="GO:0005737">
    <property type="term" value="C:cytoplasm"/>
    <property type="evidence" value="ECO:0007669"/>
    <property type="project" value="UniProtKB-SubCell"/>
</dbReference>
<reference evidence="13 14" key="1">
    <citation type="journal article" date="2011" name="PLoS Genet.">
        <title>Genome sequencing and comparative transcriptomics of the model entomopathogenic fungi Metarhizium anisopliae and M. acridum.</title>
        <authorList>
            <person name="Gao Q."/>
            <person name="Jin K."/>
            <person name="Ying S.H."/>
            <person name="Zhang Y."/>
            <person name="Xiao G."/>
            <person name="Shang Y."/>
            <person name="Duan Z."/>
            <person name="Hu X."/>
            <person name="Xie X.Q."/>
            <person name="Zhou G."/>
            <person name="Peng G."/>
            <person name="Luo Z."/>
            <person name="Huang W."/>
            <person name="Wang B."/>
            <person name="Fang W."/>
            <person name="Wang S."/>
            <person name="Zhong Y."/>
            <person name="Ma L.J."/>
            <person name="St Leger R.J."/>
            <person name="Zhao G.P."/>
            <person name="Pei Y."/>
            <person name="Feng M.G."/>
            <person name="Xia Y."/>
            <person name="Wang C."/>
        </authorList>
    </citation>
    <scope>NUCLEOTIDE SEQUENCE [LARGE SCALE GENOMIC DNA]</scope>
    <source>
        <strain evidence="13 14">CQMa 102</strain>
    </source>
</reference>
<feature type="compositionally biased region" description="Acidic residues" evidence="10">
    <location>
        <begin position="369"/>
        <end position="378"/>
    </location>
</feature>
<dbReference type="KEGG" id="maw:19252500"/>
<dbReference type="Pfam" id="PF03828">
    <property type="entry name" value="PAP_assoc"/>
    <property type="match status" value="1"/>
</dbReference>
<evidence type="ECO:0000256" key="3">
    <source>
        <dbReference type="ARBA" id="ARBA00004496"/>
    </source>
</evidence>
<dbReference type="PANTHER" id="PTHR12271:SF40">
    <property type="entry name" value="POLY(A) RNA POLYMERASE GLD2"/>
    <property type="match status" value="1"/>
</dbReference>
<dbReference type="GO" id="GO:1990817">
    <property type="term" value="F:poly(A) RNA polymerase activity"/>
    <property type="evidence" value="ECO:0007669"/>
    <property type="project" value="UniProtKB-EC"/>
</dbReference>
<feature type="compositionally biased region" description="Polar residues" evidence="10">
    <location>
        <begin position="181"/>
        <end position="194"/>
    </location>
</feature>
<feature type="region of interest" description="Disordered" evidence="10">
    <location>
        <begin position="366"/>
        <end position="415"/>
    </location>
</feature>
<keyword evidence="9" id="KW-0460">Magnesium</keyword>